<keyword evidence="4" id="KW-1185">Reference proteome</keyword>
<organism evidence="3 4">
    <name type="scientific">Rhodoblastus sphagnicola</name>
    <dbReference type="NCBI Taxonomy" id="333368"/>
    <lineage>
        <taxon>Bacteria</taxon>
        <taxon>Pseudomonadati</taxon>
        <taxon>Pseudomonadota</taxon>
        <taxon>Alphaproteobacteria</taxon>
        <taxon>Hyphomicrobiales</taxon>
        <taxon>Rhodoblastaceae</taxon>
        <taxon>Rhodoblastus</taxon>
    </lineage>
</organism>
<dbReference type="Pfam" id="PF07813">
    <property type="entry name" value="LTXXQ"/>
    <property type="match status" value="1"/>
</dbReference>
<dbReference type="EMBL" id="NHSJ01000026">
    <property type="protein sequence ID" value="PPQ33217.1"/>
    <property type="molecule type" value="Genomic_DNA"/>
</dbReference>
<evidence type="ECO:0000256" key="2">
    <source>
        <dbReference type="SAM" id="SignalP"/>
    </source>
</evidence>
<sequence length="178" mass="20011">MTESEMNISRIVALALYCGALSFSPAAFAAPDGDGGHGSRIERFCAKPPDPVRREQHLARLAERLHLTDAQKDLFKAAQDARATARKTAVDAICANQPDVHSFEGKLAFRQRLLEARLNGLKASSPKLITFYNALDNGQKALFDDLRRRQRHHWGHHHVGWEHGGHSDGRQEWRSRDD</sequence>
<protein>
    <recommendedName>
        <fullName evidence="5">LTXXQ motif family protein</fullName>
    </recommendedName>
</protein>
<feature type="chain" id="PRO_5018250751" description="LTXXQ motif family protein" evidence="2">
    <location>
        <begin position="30"/>
        <end position="178"/>
    </location>
</feature>
<feature type="region of interest" description="Disordered" evidence="1">
    <location>
        <begin position="157"/>
        <end position="178"/>
    </location>
</feature>
<dbReference type="GO" id="GO:0042597">
    <property type="term" value="C:periplasmic space"/>
    <property type="evidence" value="ECO:0007669"/>
    <property type="project" value="InterPro"/>
</dbReference>
<evidence type="ECO:0000313" key="4">
    <source>
        <dbReference type="Proteomes" id="UP000239089"/>
    </source>
</evidence>
<name>A0A2S6NF40_9HYPH</name>
<feature type="compositionally biased region" description="Basic and acidic residues" evidence="1">
    <location>
        <begin position="159"/>
        <end position="178"/>
    </location>
</feature>
<evidence type="ECO:0000256" key="1">
    <source>
        <dbReference type="SAM" id="MobiDB-lite"/>
    </source>
</evidence>
<keyword evidence="2" id="KW-0732">Signal</keyword>
<gene>
    <name evidence="3" type="ORF">CCR94_02560</name>
</gene>
<comment type="caution">
    <text evidence="3">The sequence shown here is derived from an EMBL/GenBank/DDBJ whole genome shotgun (WGS) entry which is preliminary data.</text>
</comment>
<feature type="signal peptide" evidence="2">
    <location>
        <begin position="1"/>
        <end position="29"/>
    </location>
</feature>
<evidence type="ECO:0000313" key="3">
    <source>
        <dbReference type="EMBL" id="PPQ33217.1"/>
    </source>
</evidence>
<proteinExistence type="predicted"/>
<dbReference type="Proteomes" id="UP000239089">
    <property type="component" value="Unassembled WGS sequence"/>
</dbReference>
<evidence type="ECO:0008006" key="5">
    <source>
        <dbReference type="Google" id="ProtNLM"/>
    </source>
</evidence>
<dbReference type="InterPro" id="IPR012899">
    <property type="entry name" value="LTXXQ"/>
</dbReference>
<reference evidence="3 4" key="1">
    <citation type="journal article" date="2018" name="Arch. Microbiol.">
        <title>New insights into the metabolic potential of the phototrophic purple bacterium Rhodopila globiformis DSM 161(T) from its draft genome sequence and evidence for a vanadium-dependent nitrogenase.</title>
        <authorList>
            <person name="Imhoff J.F."/>
            <person name="Rahn T."/>
            <person name="Kunzel S."/>
            <person name="Neulinger S.C."/>
        </authorList>
    </citation>
    <scope>NUCLEOTIDE SEQUENCE [LARGE SCALE GENOMIC DNA]</scope>
    <source>
        <strain evidence="3 4">DSM 16996</strain>
    </source>
</reference>
<dbReference type="AlphaFoldDB" id="A0A2S6NF40"/>
<accession>A0A2S6NF40</accession>